<feature type="region of interest" description="Disordered" evidence="1">
    <location>
        <begin position="1"/>
        <end position="20"/>
    </location>
</feature>
<gene>
    <name evidence="2" type="ORF">Syun_012419</name>
</gene>
<accession>A0AAP0PHH7</accession>
<keyword evidence="3" id="KW-1185">Reference proteome</keyword>
<evidence type="ECO:0000313" key="2">
    <source>
        <dbReference type="EMBL" id="KAK9143019.1"/>
    </source>
</evidence>
<sequence>MMMKTTKINSGSSGSANVHRFAGKGNQRKFVNKDDMFCDHCKAKRHTKETCFKLHGFPDWYKKDLDKKQMSNNSKSFVNLMESPLDVQDAGSPQFEDFQSNIAAMIQQGIENFMKGKSVSDAGASTHVNSAISDFTGSSYKIFSSSCSSFNSDAWIVDSGATNHMCTSYDLLANVTVLTKPVMVCLPDGLLKRLIALEM</sequence>
<dbReference type="AlphaFoldDB" id="A0AAP0PHH7"/>
<evidence type="ECO:0000313" key="3">
    <source>
        <dbReference type="Proteomes" id="UP001420932"/>
    </source>
</evidence>
<organism evidence="2 3">
    <name type="scientific">Stephania yunnanensis</name>
    <dbReference type="NCBI Taxonomy" id="152371"/>
    <lineage>
        <taxon>Eukaryota</taxon>
        <taxon>Viridiplantae</taxon>
        <taxon>Streptophyta</taxon>
        <taxon>Embryophyta</taxon>
        <taxon>Tracheophyta</taxon>
        <taxon>Spermatophyta</taxon>
        <taxon>Magnoliopsida</taxon>
        <taxon>Ranunculales</taxon>
        <taxon>Menispermaceae</taxon>
        <taxon>Menispermoideae</taxon>
        <taxon>Cissampelideae</taxon>
        <taxon>Stephania</taxon>
    </lineage>
</organism>
<dbReference type="PANTHER" id="PTHR34222:SF99">
    <property type="entry name" value="PROTEIN, PUTATIVE-RELATED"/>
    <property type="match status" value="1"/>
</dbReference>
<name>A0AAP0PHH7_9MAGN</name>
<evidence type="ECO:0000256" key="1">
    <source>
        <dbReference type="SAM" id="MobiDB-lite"/>
    </source>
</evidence>
<proteinExistence type="predicted"/>
<reference evidence="2 3" key="1">
    <citation type="submission" date="2024-01" db="EMBL/GenBank/DDBJ databases">
        <title>Genome assemblies of Stephania.</title>
        <authorList>
            <person name="Yang L."/>
        </authorList>
    </citation>
    <scope>NUCLEOTIDE SEQUENCE [LARGE SCALE GENOMIC DNA]</scope>
    <source>
        <strain evidence="2">YNDBR</strain>
        <tissue evidence="2">Leaf</tissue>
    </source>
</reference>
<feature type="compositionally biased region" description="Polar residues" evidence="1">
    <location>
        <begin position="1"/>
        <end position="16"/>
    </location>
</feature>
<dbReference type="Proteomes" id="UP001420932">
    <property type="component" value="Unassembled WGS sequence"/>
</dbReference>
<dbReference type="EMBL" id="JBBNAF010000005">
    <property type="protein sequence ID" value="KAK9143019.1"/>
    <property type="molecule type" value="Genomic_DNA"/>
</dbReference>
<comment type="caution">
    <text evidence="2">The sequence shown here is derived from an EMBL/GenBank/DDBJ whole genome shotgun (WGS) entry which is preliminary data.</text>
</comment>
<dbReference type="PANTHER" id="PTHR34222">
    <property type="entry name" value="GAG_PRE-INTEGRS DOMAIN-CONTAINING PROTEIN"/>
    <property type="match status" value="1"/>
</dbReference>
<protein>
    <submittedName>
        <fullName evidence="2">Uncharacterized protein</fullName>
    </submittedName>
</protein>